<comment type="caution">
    <text evidence="1">The sequence shown here is derived from an EMBL/GenBank/DDBJ whole genome shotgun (WGS) entry which is preliminary data.</text>
</comment>
<dbReference type="EMBL" id="BKCJ011839691">
    <property type="protein sequence ID" value="GFD57317.1"/>
    <property type="molecule type" value="Genomic_DNA"/>
</dbReference>
<organism evidence="1">
    <name type="scientific">Tanacetum cinerariifolium</name>
    <name type="common">Dalmatian daisy</name>
    <name type="synonym">Chrysanthemum cinerariifolium</name>
    <dbReference type="NCBI Taxonomy" id="118510"/>
    <lineage>
        <taxon>Eukaryota</taxon>
        <taxon>Viridiplantae</taxon>
        <taxon>Streptophyta</taxon>
        <taxon>Embryophyta</taxon>
        <taxon>Tracheophyta</taxon>
        <taxon>Spermatophyta</taxon>
        <taxon>Magnoliopsida</taxon>
        <taxon>eudicotyledons</taxon>
        <taxon>Gunneridae</taxon>
        <taxon>Pentapetalae</taxon>
        <taxon>asterids</taxon>
        <taxon>campanulids</taxon>
        <taxon>Asterales</taxon>
        <taxon>Asteraceae</taxon>
        <taxon>Asteroideae</taxon>
        <taxon>Anthemideae</taxon>
        <taxon>Anthemidinae</taxon>
        <taxon>Tanacetum</taxon>
    </lineage>
</organism>
<protein>
    <submittedName>
        <fullName evidence="1">Uncharacterized protein</fullName>
    </submittedName>
</protein>
<gene>
    <name evidence="1" type="ORF">Tci_929286</name>
</gene>
<accession>A0A699XCC5</accession>
<name>A0A699XCC5_TANCI</name>
<dbReference type="AlphaFoldDB" id="A0A699XCC5"/>
<sequence length="88" mass="9153">GLPAGIVVDAVEAAFAAGMAGDAADLLDHQNDHVGVTVQTQFVEFLHMARFFAFAPQFATRTRPVDGAVLSGGQAQGFAVHPGHHQDA</sequence>
<reference evidence="1" key="1">
    <citation type="journal article" date="2019" name="Sci. Rep.">
        <title>Draft genome of Tanacetum cinerariifolium, the natural source of mosquito coil.</title>
        <authorList>
            <person name="Yamashiro T."/>
            <person name="Shiraishi A."/>
            <person name="Satake H."/>
            <person name="Nakayama K."/>
        </authorList>
    </citation>
    <scope>NUCLEOTIDE SEQUENCE</scope>
</reference>
<evidence type="ECO:0000313" key="1">
    <source>
        <dbReference type="EMBL" id="GFD57317.1"/>
    </source>
</evidence>
<proteinExistence type="predicted"/>
<feature type="non-terminal residue" evidence="1">
    <location>
        <position position="1"/>
    </location>
</feature>
<feature type="non-terminal residue" evidence="1">
    <location>
        <position position="88"/>
    </location>
</feature>